<name>A0A9K3GKS1_9EUKA</name>
<keyword evidence="3" id="KW-1185">Reference proteome</keyword>
<accession>A0A9K3GKS1</accession>
<keyword evidence="1" id="KW-0175">Coiled coil</keyword>
<protein>
    <submittedName>
        <fullName evidence="2">Uncharacterized protein</fullName>
    </submittedName>
</protein>
<proteinExistence type="predicted"/>
<reference evidence="2 3" key="1">
    <citation type="journal article" date="2018" name="PLoS ONE">
        <title>The draft genome of Kipferlia bialata reveals reductive genome evolution in fornicate parasites.</title>
        <authorList>
            <person name="Tanifuji G."/>
            <person name="Takabayashi S."/>
            <person name="Kume K."/>
            <person name="Takagi M."/>
            <person name="Nakayama T."/>
            <person name="Kamikawa R."/>
            <person name="Inagaki Y."/>
            <person name="Hashimoto T."/>
        </authorList>
    </citation>
    <scope>NUCLEOTIDE SEQUENCE [LARGE SCALE GENOMIC DNA]</scope>
    <source>
        <strain evidence="2">NY0173</strain>
    </source>
</reference>
<feature type="coiled-coil region" evidence="1">
    <location>
        <begin position="334"/>
        <end position="380"/>
    </location>
</feature>
<dbReference type="AlphaFoldDB" id="A0A9K3GKS1"/>
<organism evidence="2 3">
    <name type="scientific">Kipferlia bialata</name>
    <dbReference type="NCBI Taxonomy" id="797122"/>
    <lineage>
        <taxon>Eukaryota</taxon>
        <taxon>Metamonada</taxon>
        <taxon>Carpediemonas-like organisms</taxon>
        <taxon>Kipferlia</taxon>
    </lineage>
</organism>
<evidence type="ECO:0000313" key="3">
    <source>
        <dbReference type="Proteomes" id="UP000265618"/>
    </source>
</evidence>
<evidence type="ECO:0000256" key="1">
    <source>
        <dbReference type="SAM" id="Coils"/>
    </source>
</evidence>
<comment type="caution">
    <text evidence="2">The sequence shown here is derived from an EMBL/GenBank/DDBJ whole genome shotgun (WGS) entry which is preliminary data.</text>
</comment>
<dbReference type="Proteomes" id="UP000265618">
    <property type="component" value="Unassembled WGS sequence"/>
</dbReference>
<evidence type="ECO:0000313" key="2">
    <source>
        <dbReference type="EMBL" id="GIQ87419.1"/>
    </source>
</evidence>
<gene>
    <name evidence="2" type="ORF">KIPB_009454</name>
</gene>
<dbReference type="EMBL" id="BDIP01003218">
    <property type="protein sequence ID" value="GIQ87419.1"/>
    <property type="molecule type" value="Genomic_DNA"/>
</dbReference>
<feature type="coiled-coil region" evidence="1">
    <location>
        <begin position="228"/>
        <end position="274"/>
    </location>
</feature>
<sequence>MTKFRLPRPFDLDDCKAAAWIINNQTPDNRIPPTRLNERNQRQFLYALSYAMAHAEDMEDQSCHPEERDDDIVIPAGTVIPFPLLQLLPRTCSILDAPVPFRRSDLEMLFEVANREADLFEQAHHDGVVLVRSPPLEVENEAEPWNSPKFECYATPHHVEVTALTMAKMRIGYALIGDDLRNIGEGPDQRKRKNISSSDHTCWEAATLEPLAEIVDTPNPTLAPAERLRRTERDAAEVRLAAAIAERDTALEKVTDVTRQRDEARSQRDAVETRATDLAIQLSMTEDLLVQLEEREQGWVSDAAERERLQTSVTQLQDDLSVEREVSTGLRHTVASVTEQRDTLADEMQGLRLQALEFERAHLERERERHRSEVAALHEAHALEMGEFEETETRRREFLSRRLRTTIRQRDQERTTVQECERVIESLRGEIGRNMLEPLSEADEEAVIGEVVEVE</sequence>